<dbReference type="PANTHER" id="PTHR43434:SF1">
    <property type="entry name" value="PHOSPHOGLYCOLATE PHOSPHATASE"/>
    <property type="match status" value="1"/>
</dbReference>
<comment type="pathway">
    <text evidence="2">Organic acid metabolism; glycolate biosynthesis; glycolate from 2-phosphoglycolate: step 1/1.</text>
</comment>
<comment type="similarity">
    <text evidence="3">Belongs to the HAD-like hydrolase superfamily. CbbY/CbbZ/Gph/YieH family.</text>
</comment>
<dbReference type="Proteomes" id="UP001138757">
    <property type="component" value="Unassembled WGS sequence"/>
</dbReference>
<dbReference type="GO" id="GO:0008967">
    <property type="term" value="F:phosphoglycolate phosphatase activity"/>
    <property type="evidence" value="ECO:0007669"/>
    <property type="project" value="UniProtKB-EC"/>
</dbReference>
<dbReference type="InterPro" id="IPR050155">
    <property type="entry name" value="HAD-like_hydrolase_sf"/>
</dbReference>
<dbReference type="PANTHER" id="PTHR43434">
    <property type="entry name" value="PHOSPHOGLYCOLATE PHOSPHATASE"/>
    <property type="match status" value="1"/>
</dbReference>
<accession>A0A9X1AJS3</accession>
<dbReference type="GO" id="GO:0006281">
    <property type="term" value="P:DNA repair"/>
    <property type="evidence" value="ECO:0007669"/>
    <property type="project" value="TreeGrafter"/>
</dbReference>
<dbReference type="SFLD" id="SFLDG01129">
    <property type="entry name" value="C1.5:_HAD__Beta-PGM__Phosphata"/>
    <property type="match status" value="1"/>
</dbReference>
<dbReference type="EC" id="3.1.3.18" evidence="4"/>
<keyword evidence="5" id="KW-0378">Hydrolase</keyword>
<dbReference type="InterPro" id="IPR023214">
    <property type="entry name" value="HAD_sf"/>
</dbReference>
<evidence type="ECO:0000256" key="4">
    <source>
        <dbReference type="ARBA" id="ARBA00013078"/>
    </source>
</evidence>
<dbReference type="SUPFAM" id="SSF56784">
    <property type="entry name" value="HAD-like"/>
    <property type="match status" value="1"/>
</dbReference>
<evidence type="ECO:0000256" key="3">
    <source>
        <dbReference type="ARBA" id="ARBA00006171"/>
    </source>
</evidence>
<reference evidence="5" key="1">
    <citation type="submission" date="2021-05" db="EMBL/GenBank/DDBJ databases">
        <title>Genome of Sphingobium sp. strain.</title>
        <authorList>
            <person name="Fan R."/>
        </authorList>
    </citation>
    <scope>NUCLEOTIDE SEQUENCE</scope>
    <source>
        <strain evidence="5">H33</strain>
    </source>
</reference>
<evidence type="ECO:0000256" key="1">
    <source>
        <dbReference type="ARBA" id="ARBA00000830"/>
    </source>
</evidence>
<organism evidence="5 6">
    <name type="scientific">Sphingobium nicotianae</name>
    <dbReference type="NCBI Taxonomy" id="2782607"/>
    <lineage>
        <taxon>Bacteria</taxon>
        <taxon>Pseudomonadati</taxon>
        <taxon>Pseudomonadota</taxon>
        <taxon>Alphaproteobacteria</taxon>
        <taxon>Sphingomonadales</taxon>
        <taxon>Sphingomonadaceae</taxon>
        <taxon>Sphingobium</taxon>
    </lineage>
</organism>
<dbReference type="Gene3D" id="1.10.150.240">
    <property type="entry name" value="Putative phosphatase, domain 2"/>
    <property type="match status" value="1"/>
</dbReference>
<evidence type="ECO:0000313" key="5">
    <source>
        <dbReference type="EMBL" id="MBT2185784.1"/>
    </source>
</evidence>
<name>A0A9X1AJS3_9SPHN</name>
<comment type="caution">
    <text evidence="5">The sequence shown here is derived from an EMBL/GenBank/DDBJ whole genome shotgun (WGS) entry which is preliminary data.</text>
</comment>
<gene>
    <name evidence="5" type="ORF">KK488_02365</name>
</gene>
<proteinExistence type="inferred from homology"/>
<dbReference type="Pfam" id="PF00702">
    <property type="entry name" value="Hydrolase"/>
    <property type="match status" value="1"/>
</dbReference>
<keyword evidence="6" id="KW-1185">Reference proteome</keyword>
<dbReference type="RefSeq" id="WP_214621508.1">
    <property type="nucleotide sequence ID" value="NZ_JAHGAW010000001.1"/>
</dbReference>
<evidence type="ECO:0000313" key="6">
    <source>
        <dbReference type="Proteomes" id="UP001138757"/>
    </source>
</evidence>
<dbReference type="Gene3D" id="3.40.50.1000">
    <property type="entry name" value="HAD superfamily/HAD-like"/>
    <property type="match status" value="1"/>
</dbReference>
<dbReference type="InterPro" id="IPR023198">
    <property type="entry name" value="PGP-like_dom2"/>
</dbReference>
<dbReference type="InterPro" id="IPR036412">
    <property type="entry name" value="HAD-like_sf"/>
</dbReference>
<evidence type="ECO:0000256" key="2">
    <source>
        <dbReference type="ARBA" id="ARBA00004818"/>
    </source>
</evidence>
<sequence length="212" mass="23009">MATGRIAIALDLDGVVIESTQGKSDAFVAVFANRWPDWEARVRRYNEAHFGVPRREKMRALLGQITPGAPVEPTLADLLADYAARLQTALTGVPLVPGVAALLRAGRYSFFICSAAPEAEIRHILAHHDLLACVTAIFDGTTPKHEALRRIARDHPGRCLFVGDAPADQRAAREAGVPFVLRRTGMQPLLPDADAMIDDFHGFEAIVSALLP</sequence>
<dbReference type="EMBL" id="JAHGAW010000001">
    <property type="protein sequence ID" value="MBT2185784.1"/>
    <property type="molecule type" value="Genomic_DNA"/>
</dbReference>
<protein>
    <recommendedName>
        <fullName evidence="4">phosphoglycolate phosphatase</fullName>
        <ecNumber evidence="4">3.1.3.18</ecNumber>
    </recommendedName>
</protein>
<dbReference type="AlphaFoldDB" id="A0A9X1AJS3"/>
<dbReference type="GO" id="GO:0005829">
    <property type="term" value="C:cytosol"/>
    <property type="evidence" value="ECO:0007669"/>
    <property type="project" value="TreeGrafter"/>
</dbReference>
<dbReference type="SFLD" id="SFLDS00003">
    <property type="entry name" value="Haloacid_Dehalogenase"/>
    <property type="match status" value="1"/>
</dbReference>
<comment type="catalytic activity">
    <reaction evidence="1">
        <text>2-phosphoglycolate + H2O = glycolate + phosphate</text>
        <dbReference type="Rhea" id="RHEA:14369"/>
        <dbReference type="ChEBI" id="CHEBI:15377"/>
        <dbReference type="ChEBI" id="CHEBI:29805"/>
        <dbReference type="ChEBI" id="CHEBI:43474"/>
        <dbReference type="ChEBI" id="CHEBI:58033"/>
        <dbReference type="EC" id="3.1.3.18"/>
    </reaction>
</comment>